<dbReference type="InterPro" id="IPR013230">
    <property type="entry name" value="Peptidase_M15A_C"/>
</dbReference>
<dbReference type="EMBL" id="FNOU01000001">
    <property type="protein sequence ID" value="SDX33505.1"/>
    <property type="molecule type" value="Genomic_DNA"/>
</dbReference>
<feature type="domain" description="Peptidase M15A C-terminal" evidence="3">
    <location>
        <begin position="82"/>
        <end position="186"/>
    </location>
</feature>
<dbReference type="InterPro" id="IPR009045">
    <property type="entry name" value="Zn_M74/Hedgehog-like"/>
</dbReference>
<feature type="compositionally biased region" description="Low complexity" evidence="1">
    <location>
        <begin position="38"/>
        <end position="47"/>
    </location>
</feature>
<dbReference type="RefSeq" id="WP_090242525.1">
    <property type="nucleotide sequence ID" value="NZ_FNOU01000001.1"/>
</dbReference>
<dbReference type="Proteomes" id="UP000199652">
    <property type="component" value="Unassembled WGS sequence"/>
</dbReference>
<reference evidence="5" key="1">
    <citation type="submission" date="2016-10" db="EMBL/GenBank/DDBJ databases">
        <authorList>
            <person name="Varghese N."/>
            <person name="Submissions S."/>
        </authorList>
    </citation>
    <scope>NUCLEOTIDE SEQUENCE [LARGE SCALE GENOMIC DNA]</scope>
    <source>
        <strain evidence="5">VPI 5359</strain>
    </source>
</reference>
<sequence length="190" mass="20033">MSAWPTKLGLLALTLLLLTAAALTLSPGAAQPEPPGQAGPTPTTEVAPPAPDTKPLVDATIPDTPEADTLPEGAVTIPMASAHFKMAEYACTCPGYCDGWPSPMDPDLLATIEILRESLGAPVIITSGVRCTRYNAEVGGIEYSRHLRGHAADLYSPQIDIHTVAQVASTLGLTVITYYDQGFIHVENEK</sequence>
<evidence type="ECO:0000313" key="4">
    <source>
        <dbReference type="EMBL" id="SDX33505.1"/>
    </source>
</evidence>
<accession>A0A1H3AV80</accession>
<keyword evidence="2" id="KW-0732">Signal</keyword>
<dbReference type="Pfam" id="PF08291">
    <property type="entry name" value="Peptidase_M15_3"/>
    <property type="match status" value="1"/>
</dbReference>
<dbReference type="OrthoDB" id="5242612at2"/>
<dbReference type="Gene3D" id="3.30.1380.10">
    <property type="match status" value="1"/>
</dbReference>
<feature type="chain" id="PRO_5011788024" evidence="2">
    <location>
        <begin position="33"/>
        <end position="190"/>
    </location>
</feature>
<evidence type="ECO:0000256" key="1">
    <source>
        <dbReference type="SAM" id="MobiDB-lite"/>
    </source>
</evidence>
<feature type="signal peptide" evidence="2">
    <location>
        <begin position="1"/>
        <end position="32"/>
    </location>
</feature>
<organism evidence="4 5">
    <name type="scientific">Eubacterium barkeri</name>
    <name type="common">Clostridium barkeri</name>
    <dbReference type="NCBI Taxonomy" id="1528"/>
    <lineage>
        <taxon>Bacteria</taxon>
        <taxon>Bacillati</taxon>
        <taxon>Bacillota</taxon>
        <taxon>Clostridia</taxon>
        <taxon>Eubacteriales</taxon>
        <taxon>Eubacteriaceae</taxon>
        <taxon>Eubacterium</taxon>
    </lineage>
</organism>
<dbReference type="AlphaFoldDB" id="A0A1H3AV80"/>
<feature type="region of interest" description="Disordered" evidence="1">
    <location>
        <begin position="28"/>
        <end position="71"/>
    </location>
</feature>
<evidence type="ECO:0000256" key="2">
    <source>
        <dbReference type="SAM" id="SignalP"/>
    </source>
</evidence>
<dbReference type="SUPFAM" id="SSF55166">
    <property type="entry name" value="Hedgehog/DD-peptidase"/>
    <property type="match status" value="1"/>
</dbReference>
<gene>
    <name evidence="4" type="ORF">SAMN04488579_101190</name>
</gene>
<evidence type="ECO:0000259" key="3">
    <source>
        <dbReference type="Pfam" id="PF08291"/>
    </source>
</evidence>
<proteinExistence type="predicted"/>
<keyword evidence="5" id="KW-1185">Reference proteome</keyword>
<protein>
    <submittedName>
        <fullName evidence="4">Peptidase M15</fullName>
    </submittedName>
</protein>
<name>A0A1H3AV80_EUBBA</name>
<dbReference type="STRING" id="1528.SAMN04488579_101190"/>
<evidence type="ECO:0000313" key="5">
    <source>
        <dbReference type="Proteomes" id="UP000199652"/>
    </source>
</evidence>